<sequence>MIFPLLAVLFVLSLVRSQVCPNPPMTCVNTSQIANCANGSWETVNCGPNSTCMTMNPGMIHCMQIAANGDTTPTPTTHNDMSGMTATTNTNTGSNTGSKSDSPSSSGSVPAPTTTKPSSVARVTLSLFVLAFITLLGFLF</sequence>
<evidence type="ECO:0008006" key="6">
    <source>
        <dbReference type="Google" id="ProtNLM"/>
    </source>
</evidence>
<accession>A0A2T9Y8N6</accession>
<keyword evidence="2" id="KW-0812">Transmembrane</keyword>
<feature type="compositionally biased region" description="Polar residues" evidence="1">
    <location>
        <begin position="71"/>
        <end position="80"/>
    </location>
</feature>
<feature type="compositionally biased region" description="Low complexity" evidence="1">
    <location>
        <begin position="81"/>
        <end position="115"/>
    </location>
</feature>
<feature type="region of interest" description="Disordered" evidence="1">
    <location>
        <begin position="71"/>
        <end position="116"/>
    </location>
</feature>
<comment type="caution">
    <text evidence="4">The sequence shown here is derived from an EMBL/GenBank/DDBJ whole genome shotgun (WGS) entry which is preliminary data.</text>
</comment>
<organism evidence="4 5">
    <name type="scientific">Furculomyces boomerangus</name>
    <dbReference type="NCBI Taxonomy" id="61424"/>
    <lineage>
        <taxon>Eukaryota</taxon>
        <taxon>Fungi</taxon>
        <taxon>Fungi incertae sedis</taxon>
        <taxon>Zoopagomycota</taxon>
        <taxon>Kickxellomycotina</taxon>
        <taxon>Harpellomycetes</taxon>
        <taxon>Harpellales</taxon>
        <taxon>Harpellaceae</taxon>
        <taxon>Furculomyces</taxon>
    </lineage>
</organism>
<gene>
    <name evidence="4" type="ORF">BB559_005433</name>
</gene>
<keyword evidence="2" id="KW-0472">Membrane</keyword>
<evidence type="ECO:0000256" key="3">
    <source>
        <dbReference type="SAM" id="SignalP"/>
    </source>
</evidence>
<feature type="chain" id="PRO_5015426079" description="CBM1 domain-containing protein" evidence="3">
    <location>
        <begin position="18"/>
        <end position="140"/>
    </location>
</feature>
<evidence type="ECO:0000313" key="4">
    <source>
        <dbReference type="EMBL" id="PVU88708.1"/>
    </source>
</evidence>
<dbReference type="OrthoDB" id="5595522at2759"/>
<dbReference type="AlphaFoldDB" id="A0A2T9Y8N6"/>
<feature type="signal peptide" evidence="3">
    <location>
        <begin position="1"/>
        <end position="17"/>
    </location>
</feature>
<name>A0A2T9Y8N6_9FUNG</name>
<proteinExistence type="predicted"/>
<dbReference type="EMBL" id="MBFT01000604">
    <property type="protein sequence ID" value="PVU88708.1"/>
    <property type="molecule type" value="Genomic_DNA"/>
</dbReference>
<evidence type="ECO:0000313" key="5">
    <source>
        <dbReference type="Proteomes" id="UP000245699"/>
    </source>
</evidence>
<keyword evidence="2" id="KW-1133">Transmembrane helix</keyword>
<evidence type="ECO:0000256" key="2">
    <source>
        <dbReference type="SAM" id="Phobius"/>
    </source>
</evidence>
<evidence type="ECO:0000256" key="1">
    <source>
        <dbReference type="SAM" id="MobiDB-lite"/>
    </source>
</evidence>
<reference evidence="4 5" key="1">
    <citation type="journal article" date="2018" name="MBio">
        <title>Comparative Genomics Reveals the Core Gene Toolbox for the Fungus-Insect Symbiosis.</title>
        <authorList>
            <person name="Wang Y."/>
            <person name="Stata M."/>
            <person name="Wang W."/>
            <person name="Stajich J.E."/>
            <person name="White M.M."/>
            <person name="Moncalvo J.M."/>
        </authorList>
    </citation>
    <scope>NUCLEOTIDE SEQUENCE [LARGE SCALE GENOMIC DNA]</scope>
    <source>
        <strain evidence="4 5">AUS-77-4</strain>
    </source>
</reference>
<dbReference type="Proteomes" id="UP000245699">
    <property type="component" value="Unassembled WGS sequence"/>
</dbReference>
<protein>
    <recommendedName>
        <fullName evidence="6">CBM1 domain-containing protein</fullName>
    </recommendedName>
</protein>
<keyword evidence="5" id="KW-1185">Reference proteome</keyword>
<keyword evidence="3" id="KW-0732">Signal</keyword>
<feature type="transmembrane region" description="Helical" evidence="2">
    <location>
        <begin position="120"/>
        <end position="139"/>
    </location>
</feature>